<name>A0ABV6C4X8_9ACTN</name>
<evidence type="ECO:0000256" key="6">
    <source>
        <dbReference type="SAM" id="Phobius"/>
    </source>
</evidence>
<keyword evidence="4 6" id="KW-1133">Transmembrane helix</keyword>
<proteinExistence type="predicted"/>
<evidence type="ECO:0000256" key="2">
    <source>
        <dbReference type="ARBA" id="ARBA00022475"/>
    </source>
</evidence>
<reference evidence="7 8" key="1">
    <citation type="submission" date="2024-09" db="EMBL/GenBank/DDBJ databases">
        <authorList>
            <person name="Sun Q."/>
            <person name="Mori K."/>
        </authorList>
    </citation>
    <scope>NUCLEOTIDE SEQUENCE [LARGE SCALE GENOMIC DNA]</scope>
    <source>
        <strain evidence="7 8">JCM 15389</strain>
    </source>
</reference>
<evidence type="ECO:0000256" key="1">
    <source>
        <dbReference type="ARBA" id="ARBA00004236"/>
    </source>
</evidence>
<dbReference type="InterPro" id="IPR022781">
    <property type="entry name" value="Flagellar_biosynth_FliO"/>
</dbReference>
<dbReference type="RefSeq" id="WP_377790364.1">
    <property type="nucleotide sequence ID" value="NZ_JBHLYQ010000145.1"/>
</dbReference>
<evidence type="ECO:0000313" key="8">
    <source>
        <dbReference type="Proteomes" id="UP001589788"/>
    </source>
</evidence>
<evidence type="ECO:0000256" key="4">
    <source>
        <dbReference type="ARBA" id="ARBA00022989"/>
    </source>
</evidence>
<organism evidence="7 8">
    <name type="scientific">Aciditerrimonas ferrireducens</name>
    <dbReference type="NCBI Taxonomy" id="667306"/>
    <lineage>
        <taxon>Bacteria</taxon>
        <taxon>Bacillati</taxon>
        <taxon>Actinomycetota</taxon>
        <taxon>Acidimicrobiia</taxon>
        <taxon>Acidimicrobiales</taxon>
        <taxon>Acidimicrobiaceae</taxon>
        <taxon>Aciditerrimonas</taxon>
    </lineage>
</organism>
<evidence type="ECO:0000256" key="5">
    <source>
        <dbReference type="ARBA" id="ARBA00023136"/>
    </source>
</evidence>
<keyword evidence="2" id="KW-1003">Cell membrane</keyword>
<evidence type="ECO:0000313" key="7">
    <source>
        <dbReference type="EMBL" id="MFC0082733.1"/>
    </source>
</evidence>
<comment type="subcellular location">
    <subcellularLocation>
        <location evidence="1">Cell membrane</location>
    </subcellularLocation>
</comment>
<comment type="caution">
    <text evidence="7">The sequence shown here is derived from an EMBL/GenBank/DDBJ whole genome shotgun (WGS) entry which is preliminary data.</text>
</comment>
<sequence>MNRAAAHPALAHRAAASLLARVGHRAAASSAHVAGSLGAQSISATSLLLQLAVGLAVVVSLVYLTARLLRGRLGARLTGAGSRGSRSARGQAVAVLGRQSLGKGVSVALVQVAERAYLLGVTPGRVQRVAALDSSALGTGRPEEPIAGPRRWLAAGRPGAAGAAPALPAWVQKVPGLSGLEARLRAAAGPGASGEA</sequence>
<protein>
    <submittedName>
        <fullName evidence="7">FliO/MopB family protein</fullName>
    </submittedName>
</protein>
<dbReference type="Proteomes" id="UP001589788">
    <property type="component" value="Unassembled WGS sequence"/>
</dbReference>
<keyword evidence="3 6" id="KW-0812">Transmembrane</keyword>
<dbReference type="Pfam" id="PF04347">
    <property type="entry name" value="FliO"/>
    <property type="match status" value="1"/>
</dbReference>
<keyword evidence="5 6" id="KW-0472">Membrane</keyword>
<dbReference type="EMBL" id="JBHLYQ010000145">
    <property type="protein sequence ID" value="MFC0082733.1"/>
    <property type="molecule type" value="Genomic_DNA"/>
</dbReference>
<keyword evidence="8" id="KW-1185">Reference proteome</keyword>
<evidence type="ECO:0000256" key="3">
    <source>
        <dbReference type="ARBA" id="ARBA00022692"/>
    </source>
</evidence>
<gene>
    <name evidence="7" type="ORF">ACFFRE_11380</name>
</gene>
<feature type="transmembrane region" description="Helical" evidence="6">
    <location>
        <begin position="48"/>
        <end position="66"/>
    </location>
</feature>
<feature type="non-terminal residue" evidence="7">
    <location>
        <position position="196"/>
    </location>
</feature>
<accession>A0ABV6C4X8</accession>